<protein>
    <submittedName>
        <fullName evidence="1">Uncharacterized protein</fullName>
    </submittedName>
</protein>
<evidence type="ECO:0000313" key="2">
    <source>
        <dbReference type="Proteomes" id="UP000054783"/>
    </source>
</evidence>
<proteinExistence type="predicted"/>
<name>A0A0V0YRV9_9BILA</name>
<comment type="caution">
    <text evidence="1">The sequence shown here is derived from an EMBL/GenBank/DDBJ whole genome shotgun (WGS) entry which is preliminary data.</text>
</comment>
<evidence type="ECO:0000313" key="1">
    <source>
        <dbReference type="EMBL" id="KRY03063.1"/>
    </source>
</evidence>
<dbReference type="Proteomes" id="UP000054783">
    <property type="component" value="Unassembled WGS sequence"/>
</dbReference>
<keyword evidence="2" id="KW-1185">Reference proteome</keyword>
<dbReference type="EMBL" id="JYDQ01003174">
    <property type="protein sequence ID" value="KRY03063.1"/>
    <property type="molecule type" value="Genomic_DNA"/>
</dbReference>
<accession>A0A0V0YRV9</accession>
<sequence length="38" mass="4581">MLDSGRCVEYSHNYAQFYQLLDSNLFTHRNTYALERSH</sequence>
<reference evidence="1 2" key="1">
    <citation type="submission" date="2015-01" db="EMBL/GenBank/DDBJ databases">
        <title>Evolution of Trichinella species and genotypes.</title>
        <authorList>
            <person name="Korhonen P.K."/>
            <person name="Edoardo P."/>
            <person name="Giuseppe L.R."/>
            <person name="Gasser R.B."/>
        </authorList>
    </citation>
    <scope>NUCLEOTIDE SEQUENCE [LARGE SCALE GENOMIC DNA]</scope>
    <source>
        <strain evidence="1">ISS2496</strain>
    </source>
</reference>
<gene>
    <name evidence="1" type="ORF">T12_8726</name>
</gene>
<organism evidence="1 2">
    <name type="scientific">Trichinella patagoniensis</name>
    <dbReference type="NCBI Taxonomy" id="990121"/>
    <lineage>
        <taxon>Eukaryota</taxon>
        <taxon>Metazoa</taxon>
        <taxon>Ecdysozoa</taxon>
        <taxon>Nematoda</taxon>
        <taxon>Enoplea</taxon>
        <taxon>Dorylaimia</taxon>
        <taxon>Trichinellida</taxon>
        <taxon>Trichinellidae</taxon>
        <taxon>Trichinella</taxon>
    </lineage>
</organism>
<dbReference type="AlphaFoldDB" id="A0A0V0YRV9"/>